<evidence type="ECO:0000256" key="3">
    <source>
        <dbReference type="ARBA" id="ARBA00022741"/>
    </source>
</evidence>
<evidence type="ECO:0000259" key="7">
    <source>
        <dbReference type="PROSITE" id="PS50893"/>
    </source>
</evidence>
<dbReference type="Gene3D" id="3.40.50.300">
    <property type="entry name" value="P-loop containing nucleotide triphosphate hydrolases"/>
    <property type="match status" value="1"/>
</dbReference>
<dbReference type="Pfam" id="PF00005">
    <property type="entry name" value="ABC_tran"/>
    <property type="match status" value="1"/>
</dbReference>
<dbReference type="CDD" id="cd03225">
    <property type="entry name" value="ABC_cobalt_CbiO_domain1"/>
    <property type="match status" value="1"/>
</dbReference>
<name>A0AB34VDW1_9GAMM</name>
<dbReference type="GO" id="GO:0005524">
    <property type="term" value="F:ATP binding"/>
    <property type="evidence" value="ECO:0007669"/>
    <property type="project" value="UniProtKB-KW"/>
</dbReference>
<evidence type="ECO:0000313" key="8">
    <source>
        <dbReference type="EMBL" id="KTS96326.1"/>
    </source>
</evidence>
<dbReference type="Proteomes" id="UP000072520">
    <property type="component" value="Unassembled WGS sequence"/>
</dbReference>
<keyword evidence="4" id="KW-0067">ATP-binding</keyword>
<evidence type="ECO:0000256" key="5">
    <source>
        <dbReference type="ARBA" id="ARBA00022967"/>
    </source>
</evidence>
<keyword evidence="5" id="KW-1278">Translocase</keyword>
<dbReference type="InterPro" id="IPR003439">
    <property type="entry name" value="ABC_transporter-like_ATP-bd"/>
</dbReference>
<comment type="function">
    <text evidence="6">Part of the ABC transporter complex HmuTUV involved in hemin import. Responsible for energy coupling to the transport system.</text>
</comment>
<dbReference type="InterPro" id="IPR017871">
    <property type="entry name" value="ABC_transporter-like_CS"/>
</dbReference>
<keyword evidence="2" id="KW-0813">Transport</keyword>
<dbReference type="SUPFAM" id="SSF52540">
    <property type="entry name" value="P-loop containing nucleoside triphosphate hydrolases"/>
    <property type="match status" value="1"/>
</dbReference>
<accession>A0AB34VDW1</accession>
<evidence type="ECO:0000256" key="1">
    <source>
        <dbReference type="ARBA" id="ARBA00006526"/>
    </source>
</evidence>
<dbReference type="RefSeq" id="WP_058701648.1">
    <property type="nucleotide sequence ID" value="NZ_LDSH01000008.1"/>
</dbReference>
<proteinExistence type="inferred from homology"/>
<dbReference type="InterPro" id="IPR003593">
    <property type="entry name" value="AAA+_ATPase"/>
</dbReference>
<gene>
    <name evidence="8" type="ORF">RSA13_14075</name>
</gene>
<dbReference type="GO" id="GO:0016020">
    <property type="term" value="C:membrane"/>
    <property type="evidence" value="ECO:0007669"/>
    <property type="project" value="InterPro"/>
</dbReference>
<dbReference type="PANTHER" id="PTHR42794:SF1">
    <property type="entry name" value="HEMIN IMPORT ATP-BINDING PROTEIN HMUV"/>
    <property type="match status" value="1"/>
</dbReference>
<dbReference type="AlphaFoldDB" id="A0AB34VDW1"/>
<dbReference type="PROSITE" id="PS50893">
    <property type="entry name" value="ABC_TRANSPORTER_2"/>
    <property type="match status" value="1"/>
</dbReference>
<dbReference type="GO" id="GO:0016887">
    <property type="term" value="F:ATP hydrolysis activity"/>
    <property type="evidence" value="ECO:0007669"/>
    <property type="project" value="InterPro"/>
</dbReference>
<evidence type="ECO:0000256" key="6">
    <source>
        <dbReference type="ARBA" id="ARBA00037066"/>
    </source>
</evidence>
<dbReference type="InterPro" id="IPR027417">
    <property type="entry name" value="P-loop_NTPase"/>
</dbReference>
<dbReference type="EMBL" id="LDSI01000019">
    <property type="protein sequence ID" value="KTS96326.1"/>
    <property type="molecule type" value="Genomic_DNA"/>
</dbReference>
<feature type="domain" description="ABC transporter" evidence="7">
    <location>
        <begin position="13"/>
        <end position="245"/>
    </location>
</feature>
<keyword evidence="3" id="KW-0547">Nucleotide-binding</keyword>
<dbReference type="InterPro" id="IPR015856">
    <property type="entry name" value="ABC_transpr_CbiO/EcfA_su"/>
</dbReference>
<sequence length="267" mass="28987">MPSSRALPQSAPVLQVNIAQLNRTDGEPLLHHIHFSVREGERLVIIGPNGSGKTSLLRAMCRELSSPPQAIQLNGACLATFSRQQLATCIAVMAQNDMPDLRLSVEEYVALGRIPHLGACPAGVNQRIIHESIDETGLSALKTRPLAALSGGERQRAALARVLAQKPLLILLDEPTNHLDPLARQQLLALIKNKGITAIAVLHDLSLIDTFADRVLILSQGEQIVCDHPSRALTSRYLQPVFGLNSFTVKHPASGKRLRIFEVPDCA</sequence>
<reference evidence="8 9" key="1">
    <citation type="journal article" date="2016" name="Front. Microbiol.">
        <title>Genomic Resource of Rice Seed Associated Bacteria.</title>
        <authorList>
            <person name="Midha S."/>
            <person name="Bansal K."/>
            <person name="Sharma S."/>
            <person name="Kumar N."/>
            <person name="Patil P.P."/>
            <person name="Chaudhry V."/>
            <person name="Patil P.B."/>
        </authorList>
    </citation>
    <scope>NUCLEOTIDE SEQUENCE [LARGE SCALE GENOMIC DNA]</scope>
    <source>
        <strain evidence="8 9">RSA13</strain>
    </source>
</reference>
<protein>
    <submittedName>
        <fullName evidence="8">ABC transporter</fullName>
    </submittedName>
</protein>
<dbReference type="SMART" id="SM00382">
    <property type="entry name" value="AAA"/>
    <property type="match status" value="1"/>
</dbReference>
<comment type="caution">
    <text evidence="8">The sequence shown here is derived from an EMBL/GenBank/DDBJ whole genome shotgun (WGS) entry which is preliminary data.</text>
</comment>
<dbReference type="PROSITE" id="PS00211">
    <property type="entry name" value="ABC_TRANSPORTER_1"/>
    <property type="match status" value="1"/>
</dbReference>
<evidence type="ECO:0000256" key="2">
    <source>
        <dbReference type="ARBA" id="ARBA00022448"/>
    </source>
</evidence>
<evidence type="ECO:0000313" key="9">
    <source>
        <dbReference type="Proteomes" id="UP000072520"/>
    </source>
</evidence>
<comment type="similarity">
    <text evidence="1">Belongs to the ABC transporter superfamily. Drug exporter-2 (TC 3.A.1.117) family.</text>
</comment>
<evidence type="ECO:0000256" key="4">
    <source>
        <dbReference type="ARBA" id="ARBA00022840"/>
    </source>
</evidence>
<organism evidence="8 9">
    <name type="scientific">Pantoea stewartii</name>
    <dbReference type="NCBI Taxonomy" id="66269"/>
    <lineage>
        <taxon>Bacteria</taxon>
        <taxon>Pseudomonadati</taxon>
        <taxon>Pseudomonadota</taxon>
        <taxon>Gammaproteobacteria</taxon>
        <taxon>Enterobacterales</taxon>
        <taxon>Erwiniaceae</taxon>
        <taxon>Pantoea</taxon>
    </lineage>
</organism>
<dbReference type="GO" id="GO:0055085">
    <property type="term" value="P:transmembrane transport"/>
    <property type="evidence" value="ECO:0007669"/>
    <property type="project" value="InterPro"/>
</dbReference>
<dbReference type="PANTHER" id="PTHR42794">
    <property type="entry name" value="HEMIN IMPORT ATP-BINDING PROTEIN HMUV"/>
    <property type="match status" value="1"/>
</dbReference>